<keyword evidence="2" id="KW-1185">Reference proteome</keyword>
<name>A0A1C6TKC6_9ACTN</name>
<dbReference type="EMBL" id="FMHW01000002">
    <property type="protein sequence ID" value="SCL42199.1"/>
    <property type="molecule type" value="Genomic_DNA"/>
</dbReference>
<dbReference type="AlphaFoldDB" id="A0A1C6TKC6"/>
<proteinExistence type="predicted"/>
<protein>
    <submittedName>
        <fullName evidence="1">Uncharacterized protein</fullName>
    </submittedName>
</protein>
<evidence type="ECO:0000313" key="1">
    <source>
        <dbReference type="EMBL" id="SCL42199.1"/>
    </source>
</evidence>
<accession>A0A1C6TKC6</accession>
<organism evidence="1 2">
    <name type="scientific">Micromonospora pallida</name>
    <dbReference type="NCBI Taxonomy" id="145854"/>
    <lineage>
        <taxon>Bacteria</taxon>
        <taxon>Bacillati</taxon>
        <taxon>Actinomycetota</taxon>
        <taxon>Actinomycetes</taxon>
        <taxon>Micromonosporales</taxon>
        <taxon>Micromonosporaceae</taxon>
        <taxon>Micromonospora</taxon>
    </lineage>
</organism>
<sequence length="77" mass="8174">MDPGVGSVVADRTSAAVRFDLWRLVTARFNLATGLHELWVGADATASQTFTTPGAQSYTLLEIGTGWSGALAHVQVR</sequence>
<dbReference type="RefSeq" id="WP_091652201.1">
    <property type="nucleotide sequence ID" value="NZ_FMHW01000002.1"/>
</dbReference>
<dbReference type="Proteomes" id="UP000198959">
    <property type="component" value="Unassembled WGS sequence"/>
</dbReference>
<evidence type="ECO:0000313" key="2">
    <source>
        <dbReference type="Proteomes" id="UP000198959"/>
    </source>
</evidence>
<gene>
    <name evidence="1" type="ORF">GA0074692_6706</name>
</gene>
<reference evidence="2" key="1">
    <citation type="submission" date="2016-06" db="EMBL/GenBank/DDBJ databases">
        <authorList>
            <person name="Varghese N."/>
            <person name="Submissions Spin"/>
        </authorList>
    </citation>
    <scope>NUCLEOTIDE SEQUENCE [LARGE SCALE GENOMIC DNA]</scope>
    <source>
        <strain evidence="2">DSM 43817</strain>
    </source>
</reference>